<reference evidence="12 13" key="1">
    <citation type="submission" date="2018-03" db="EMBL/GenBank/DDBJ databases">
        <title>Genomic Encyclopedia of Archaeal and Bacterial Type Strains, Phase II (KMG-II): from individual species to whole genera.</title>
        <authorList>
            <person name="Goeker M."/>
        </authorList>
    </citation>
    <scope>NUCLEOTIDE SEQUENCE [LARGE SCALE GENOMIC DNA]</scope>
    <source>
        <strain evidence="12 13">DSM 29057</strain>
    </source>
</reference>
<proteinExistence type="inferred from homology"/>
<dbReference type="Pfam" id="PF02424">
    <property type="entry name" value="ApbE"/>
    <property type="match status" value="1"/>
</dbReference>
<accession>A0A2P8FNA5</accession>
<dbReference type="AlphaFoldDB" id="A0A2P8FNA5"/>
<dbReference type="SUPFAM" id="SSF143631">
    <property type="entry name" value="ApbE-like"/>
    <property type="match status" value="1"/>
</dbReference>
<evidence type="ECO:0000256" key="11">
    <source>
        <dbReference type="PIRSR" id="PIRSR006268-2"/>
    </source>
</evidence>
<comment type="catalytic activity">
    <reaction evidence="9 10">
        <text>L-threonyl-[protein] + FAD = FMN-L-threonyl-[protein] + AMP + H(+)</text>
        <dbReference type="Rhea" id="RHEA:36847"/>
        <dbReference type="Rhea" id="RHEA-COMP:11060"/>
        <dbReference type="Rhea" id="RHEA-COMP:11061"/>
        <dbReference type="ChEBI" id="CHEBI:15378"/>
        <dbReference type="ChEBI" id="CHEBI:30013"/>
        <dbReference type="ChEBI" id="CHEBI:57692"/>
        <dbReference type="ChEBI" id="CHEBI:74257"/>
        <dbReference type="ChEBI" id="CHEBI:456215"/>
        <dbReference type="EC" id="2.7.1.180"/>
    </reaction>
</comment>
<sequence>MKRRWHHVILVAGVMSILTSALRPARIPETYRITGQAQGTTYAITYYADQKLVSKTQADSIFKSLDASLSIYQPGSLISRFNASQEAVEMDAHFANVIEKSMQIYRTTGGLFDITVYPLVRAWGFGVKATDAMPDSAAIHRLLPCVGSDKLKMEGLRLVKTAPCVQIDVNGIAQGYSVDVLASFLEARGIANYMVEVGGEIRTKGRKLPGNEPMNIGIETPSANVFDAPAIREVISIGDGAVTTSGSYRKFRESGGMRLSHIIDPKTGYPVQREIISATVVAPEAITADGFDNALLAAGIDGAFEILRAHPGMEAYLIYRKPDGTVADTASAGFGRYVVAER</sequence>
<dbReference type="OrthoDB" id="9778595at2"/>
<dbReference type="EMBL" id="PYAS01000017">
    <property type="protein sequence ID" value="PSL23211.1"/>
    <property type="molecule type" value="Genomic_DNA"/>
</dbReference>
<dbReference type="InterPro" id="IPR024932">
    <property type="entry name" value="ApbE"/>
</dbReference>
<dbReference type="Gene3D" id="3.10.520.10">
    <property type="entry name" value="ApbE-like domains"/>
    <property type="match status" value="1"/>
</dbReference>
<comment type="similarity">
    <text evidence="10">Belongs to the ApbE family.</text>
</comment>
<evidence type="ECO:0000256" key="2">
    <source>
        <dbReference type="ARBA" id="ARBA00016337"/>
    </source>
</evidence>
<dbReference type="GO" id="GO:0016740">
    <property type="term" value="F:transferase activity"/>
    <property type="evidence" value="ECO:0007669"/>
    <property type="project" value="UniProtKB-UniRule"/>
</dbReference>
<evidence type="ECO:0000256" key="9">
    <source>
        <dbReference type="ARBA" id="ARBA00048540"/>
    </source>
</evidence>
<comment type="cofactor">
    <cofactor evidence="11">
        <name>Mg(2+)</name>
        <dbReference type="ChEBI" id="CHEBI:18420"/>
    </cofactor>
    <cofactor evidence="11">
        <name>Mn(2+)</name>
        <dbReference type="ChEBI" id="CHEBI:29035"/>
    </cofactor>
    <text evidence="11">Magnesium. Can also use manganese.</text>
</comment>
<name>A0A2P8FNA5_9BACT</name>
<dbReference type="InterPro" id="IPR003374">
    <property type="entry name" value="ApbE-like_sf"/>
</dbReference>
<evidence type="ECO:0000256" key="10">
    <source>
        <dbReference type="PIRNR" id="PIRNR006268"/>
    </source>
</evidence>
<evidence type="ECO:0000256" key="3">
    <source>
        <dbReference type="ARBA" id="ARBA00022630"/>
    </source>
</evidence>
<evidence type="ECO:0000256" key="6">
    <source>
        <dbReference type="ARBA" id="ARBA00022827"/>
    </source>
</evidence>
<feature type="binding site" evidence="11">
    <location>
        <position position="289"/>
    </location>
    <ligand>
        <name>Mg(2+)</name>
        <dbReference type="ChEBI" id="CHEBI:18420"/>
    </ligand>
</feature>
<keyword evidence="12" id="KW-0449">Lipoprotein</keyword>
<dbReference type="Proteomes" id="UP000241964">
    <property type="component" value="Unassembled WGS sequence"/>
</dbReference>
<evidence type="ECO:0000313" key="13">
    <source>
        <dbReference type="Proteomes" id="UP000241964"/>
    </source>
</evidence>
<dbReference type="GO" id="GO:0046872">
    <property type="term" value="F:metal ion binding"/>
    <property type="evidence" value="ECO:0007669"/>
    <property type="project" value="UniProtKB-UniRule"/>
</dbReference>
<evidence type="ECO:0000256" key="4">
    <source>
        <dbReference type="ARBA" id="ARBA00022679"/>
    </source>
</evidence>
<keyword evidence="7 10" id="KW-0460">Magnesium</keyword>
<keyword evidence="5 10" id="KW-0479">Metal-binding</keyword>
<protein>
    <recommendedName>
        <fullName evidence="2 10">FAD:protein FMN transferase</fullName>
        <ecNumber evidence="1 10">2.7.1.180</ecNumber>
    </recommendedName>
    <alternativeName>
        <fullName evidence="8 10">Flavin transferase</fullName>
    </alternativeName>
</protein>
<gene>
    <name evidence="12" type="ORF">CLV60_11788</name>
</gene>
<evidence type="ECO:0000313" key="12">
    <source>
        <dbReference type="EMBL" id="PSL23211.1"/>
    </source>
</evidence>
<keyword evidence="13" id="KW-1185">Reference proteome</keyword>
<keyword evidence="4 10" id="KW-0808">Transferase</keyword>
<dbReference type="PANTHER" id="PTHR30040">
    <property type="entry name" value="THIAMINE BIOSYNTHESIS LIPOPROTEIN APBE"/>
    <property type="match status" value="1"/>
</dbReference>
<feature type="binding site" evidence="11">
    <location>
        <position position="171"/>
    </location>
    <ligand>
        <name>Mg(2+)</name>
        <dbReference type="ChEBI" id="CHEBI:18420"/>
    </ligand>
</feature>
<evidence type="ECO:0000256" key="5">
    <source>
        <dbReference type="ARBA" id="ARBA00022723"/>
    </source>
</evidence>
<comment type="caution">
    <text evidence="12">The sequence shown here is derived from an EMBL/GenBank/DDBJ whole genome shotgun (WGS) entry which is preliminary data.</text>
</comment>
<keyword evidence="3 10" id="KW-0285">Flavoprotein</keyword>
<evidence type="ECO:0000256" key="8">
    <source>
        <dbReference type="ARBA" id="ARBA00031306"/>
    </source>
</evidence>
<dbReference type="PANTHER" id="PTHR30040:SF2">
    <property type="entry name" value="FAD:PROTEIN FMN TRANSFERASE"/>
    <property type="match status" value="1"/>
</dbReference>
<evidence type="ECO:0000256" key="7">
    <source>
        <dbReference type="ARBA" id="ARBA00022842"/>
    </source>
</evidence>
<dbReference type="PIRSF" id="PIRSF006268">
    <property type="entry name" value="ApbE"/>
    <property type="match status" value="1"/>
</dbReference>
<dbReference type="EC" id="2.7.1.180" evidence="1 10"/>
<organism evidence="12 13">
    <name type="scientific">Dyadobacter jiangsuensis</name>
    <dbReference type="NCBI Taxonomy" id="1591085"/>
    <lineage>
        <taxon>Bacteria</taxon>
        <taxon>Pseudomonadati</taxon>
        <taxon>Bacteroidota</taxon>
        <taxon>Cytophagia</taxon>
        <taxon>Cytophagales</taxon>
        <taxon>Spirosomataceae</taxon>
        <taxon>Dyadobacter</taxon>
    </lineage>
</organism>
<keyword evidence="6 10" id="KW-0274">FAD</keyword>
<evidence type="ECO:0000256" key="1">
    <source>
        <dbReference type="ARBA" id="ARBA00011955"/>
    </source>
</evidence>